<gene>
    <name evidence="3" type="ORF">EDD55_104179</name>
</gene>
<dbReference type="AlphaFoldDB" id="A0A4R3JD17"/>
<dbReference type="PANTHER" id="PTHR42928:SF5">
    <property type="entry name" value="BLR1237 PROTEIN"/>
    <property type="match status" value="1"/>
</dbReference>
<accession>A0A4R3JD17</accession>
<name>A0A4R3JD17_9PROT</name>
<comment type="similarity">
    <text evidence="1">Belongs to the UPF0065 (bug) family.</text>
</comment>
<keyword evidence="3" id="KW-0675">Receptor</keyword>
<evidence type="ECO:0000256" key="1">
    <source>
        <dbReference type="ARBA" id="ARBA00006987"/>
    </source>
</evidence>
<evidence type="ECO:0000313" key="3">
    <source>
        <dbReference type="EMBL" id="TCS63086.1"/>
    </source>
</evidence>
<dbReference type="Gene3D" id="3.40.190.150">
    <property type="entry name" value="Bordetella uptake gene, domain 1"/>
    <property type="match status" value="1"/>
</dbReference>
<proteinExistence type="inferred from homology"/>
<dbReference type="CDD" id="cd07012">
    <property type="entry name" value="PBP2_Bug_TTT"/>
    <property type="match status" value="1"/>
</dbReference>
<dbReference type="PANTHER" id="PTHR42928">
    <property type="entry name" value="TRICARBOXYLATE-BINDING PROTEIN"/>
    <property type="match status" value="1"/>
</dbReference>
<dbReference type="Proteomes" id="UP000295304">
    <property type="component" value="Unassembled WGS sequence"/>
</dbReference>
<dbReference type="EMBL" id="SLZW01000004">
    <property type="protein sequence ID" value="TCS63086.1"/>
    <property type="molecule type" value="Genomic_DNA"/>
</dbReference>
<dbReference type="SUPFAM" id="SSF53850">
    <property type="entry name" value="Periplasmic binding protein-like II"/>
    <property type="match status" value="1"/>
</dbReference>
<comment type="caution">
    <text evidence="3">The sequence shown here is derived from an EMBL/GenBank/DDBJ whole genome shotgun (WGS) entry which is preliminary data.</text>
</comment>
<feature type="signal peptide" evidence="2">
    <location>
        <begin position="1"/>
        <end position="25"/>
    </location>
</feature>
<keyword evidence="4" id="KW-1185">Reference proteome</keyword>
<organism evidence="3 4">
    <name type="scientific">Varunaivibrio sulfuroxidans</name>
    <dbReference type="NCBI Taxonomy" id="1773489"/>
    <lineage>
        <taxon>Bacteria</taxon>
        <taxon>Pseudomonadati</taxon>
        <taxon>Pseudomonadota</taxon>
        <taxon>Alphaproteobacteria</taxon>
        <taxon>Rhodospirillales</taxon>
        <taxon>Magnetovibrionaceae</taxon>
        <taxon>Varunaivibrio</taxon>
    </lineage>
</organism>
<evidence type="ECO:0000313" key="4">
    <source>
        <dbReference type="Proteomes" id="UP000295304"/>
    </source>
</evidence>
<protein>
    <submittedName>
        <fullName evidence="3">Tripartite-type tricarboxylate transporter receptor subunit TctC</fullName>
    </submittedName>
</protein>
<reference evidence="3 4" key="1">
    <citation type="submission" date="2019-03" db="EMBL/GenBank/DDBJ databases">
        <title>Genomic Encyclopedia of Type Strains, Phase IV (KMG-IV): sequencing the most valuable type-strain genomes for metagenomic binning, comparative biology and taxonomic classification.</title>
        <authorList>
            <person name="Goeker M."/>
        </authorList>
    </citation>
    <scope>NUCLEOTIDE SEQUENCE [LARGE SCALE GENOMIC DNA]</scope>
    <source>
        <strain evidence="3 4">DSM 101688</strain>
    </source>
</reference>
<feature type="chain" id="PRO_5020836746" evidence="2">
    <location>
        <begin position="26"/>
        <end position="333"/>
    </location>
</feature>
<dbReference type="PIRSF" id="PIRSF017082">
    <property type="entry name" value="YflP"/>
    <property type="match status" value="1"/>
</dbReference>
<dbReference type="Pfam" id="PF03401">
    <property type="entry name" value="TctC"/>
    <property type="match status" value="1"/>
</dbReference>
<dbReference type="Gene3D" id="3.40.190.10">
    <property type="entry name" value="Periplasmic binding protein-like II"/>
    <property type="match status" value="1"/>
</dbReference>
<dbReference type="InterPro" id="IPR005064">
    <property type="entry name" value="BUG"/>
</dbReference>
<keyword evidence="2" id="KW-0732">Signal</keyword>
<evidence type="ECO:0000256" key="2">
    <source>
        <dbReference type="SAM" id="SignalP"/>
    </source>
</evidence>
<dbReference type="InterPro" id="IPR042100">
    <property type="entry name" value="Bug_dom1"/>
</dbReference>
<dbReference type="RefSeq" id="WP_207893140.1">
    <property type="nucleotide sequence ID" value="NZ_CP119676.1"/>
</dbReference>
<sequence>MFSHFRFKPFLTAWALSAGAFSALAFVGSPMGGVASAQAGEYPDKPIHYIIPFGPGGESDITARLQQAYFTKDFGQDLVIEYKPGGGGAVAWSQLNGYKGDGYTWMGVNLPHIIIKPRQKNVGFKTDDLTTVYMFQYTPDAIVVPKDSPFKTLQDFIDYAKANPGKLTMSGSGKGTANHLANVRFDKMAGIKTTYVAFKGTAAAVAAVLGHQVRAEWGYTSVAATHEGKFRLLAVAMNKRHPKFPDVPTFKELGFDMVSGTYRGVAVPKSTPESLRIKISDMLGKVNANPEYRKRMRDDGMALLDVGYKDIPAFMAKKTVEEVAAAKSAGILK</sequence>